<proteinExistence type="predicted"/>
<dbReference type="EMBL" id="ML976699">
    <property type="protein sequence ID" value="KAF1970613.1"/>
    <property type="molecule type" value="Genomic_DNA"/>
</dbReference>
<evidence type="ECO:0000256" key="1">
    <source>
        <dbReference type="SAM" id="SignalP"/>
    </source>
</evidence>
<dbReference type="AlphaFoldDB" id="A0A6A5UZM0"/>
<keyword evidence="1" id="KW-0732">Signal</keyword>
<name>A0A6A5UZM0_9PLEO</name>
<feature type="signal peptide" evidence="1">
    <location>
        <begin position="1"/>
        <end position="26"/>
    </location>
</feature>
<dbReference type="Proteomes" id="UP000800036">
    <property type="component" value="Unassembled WGS sequence"/>
</dbReference>
<organism evidence="2 3">
    <name type="scientific">Bimuria novae-zelandiae CBS 107.79</name>
    <dbReference type="NCBI Taxonomy" id="1447943"/>
    <lineage>
        <taxon>Eukaryota</taxon>
        <taxon>Fungi</taxon>
        <taxon>Dikarya</taxon>
        <taxon>Ascomycota</taxon>
        <taxon>Pezizomycotina</taxon>
        <taxon>Dothideomycetes</taxon>
        <taxon>Pleosporomycetidae</taxon>
        <taxon>Pleosporales</taxon>
        <taxon>Massarineae</taxon>
        <taxon>Didymosphaeriaceae</taxon>
        <taxon>Bimuria</taxon>
    </lineage>
</organism>
<sequence>MDRWKETLFMPLLLFLLHCKPKYSTPASIFLPTTCSIVWDHRLLRRISTPPFQRYERLVMAAPGRSGYSGLPNSGGGYDSYQAATSDWHWYGGSTFDANPTGFQWLPSPKRERKISSEFERSSVGRKTALLPFSKGFVQGMSAHRPQFEHASYEAFVIRVLCAFEVFPPSIQAEVDMQQTLLAFYNYTADEKKQVELQWQALADGTYRRHVDKGAQKPDHYHNNVVNATRAYKEAQKFDYYHNNAVNATRSQLGSCGQVQHQKEALEEQHARHPVMQRKR</sequence>
<evidence type="ECO:0000313" key="2">
    <source>
        <dbReference type="EMBL" id="KAF1970613.1"/>
    </source>
</evidence>
<feature type="chain" id="PRO_5025404217" evidence="1">
    <location>
        <begin position="27"/>
        <end position="280"/>
    </location>
</feature>
<accession>A0A6A5UZM0</accession>
<reference evidence="2" key="1">
    <citation type="journal article" date="2020" name="Stud. Mycol.">
        <title>101 Dothideomycetes genomes: a test case for predicting lifestyles and emergence of pathogens.</title>
        <authorList>
            <person name="Haridas S."/>
            <person name="Albert R."/>
            <person name="Binder M."/>
            <person name="Bloem J."/>
            <person name="Labutti K."/>
            <person name="Salamov A."/>
            <person name="Andreopoulos B."/>
            <person name="Baker S."/>
            <person name="Barry K."/>
            <person name="Bills G."/>
            <person name="Bluhm B."/>
            <person name="Cannon C."/>
            <person name="Castanera R."/>
            <person name="Culley D."/>
            <person name="Daum C."/>
            <person name="Ezra D."/>
            <person name="Gonzalez J."/>
            <person name="Henrissat B."/>
            <person name="Kuo A."/>
            <person name="Liang C."/>
            <person name="Lipzen A."/>
            <person name="Lutzoni F."/>
            <person name="Magnuson J."/>
            <person name="Mondo S."/>
            <person name="Nolan M."/>
            <person name="Ohm R."/>
            <person name="Pangilinan J."/>
            <person name="Park H.-J."/>
            <person name="Ramirez L."/>
            <person name="Alfaro M."/>
            <person name="Sun H."/>
            <person name="Tritt A."/>
            <person name="Yoshinaga Y."/>
            <person name="Zwiers L.-H."/>
            <person name="Turgeon B."/>
            <person name="Goodwin S."/>
            <person name="Spatafora J."/>
            <person name="Crous P."/>
            <person name="Grigoriev I."/>
        </authorList>
    </citation>
    <scope>NUCLEOTIDE SEQUENCE</scope>
    <source>
        <strain evidence="2">CBS 107.79</strain>
    </source>
</reference>
<evidence type="ECO:0000313" key="3">
    <source>
        <dbReference type="Proteomes" id="UP000800036"/>
    </source>
</evidence>
<gene>
    <name evidence="2" type="ORF">BU23DRAFT_570536</name>
</gene>
<protein>
    <submittedName>
        <fullName evidence="2">Uncharacterized protein</fullName>
    </submittedName>
</protein>
<keyword evidence="3" id="KW-1185">Reference proteome</keyword>